<accession>A0A2H0WZ62</accession>
<sequence length="123" mass="14586">MKQQNRNTGNKGETAACELLQREGYEILQRNYGNKWGEVDIICKLMKHEEYRVFVEVKTKKGGEYGEPWEMINSHKLHQVQNMGHLWCEEYGWKGLCRIDVVGVWMNIDGEIERAEHWENVQM</sequence>
<dbReference type="HAMAP" id="MF_00048">
    <property type="entry name" value="UPF0102"/>
    <property type="match status" value="1"/>
</dbReference>
<name>A0A2H0WZ62_9BACT</name>
<dbReference type="GO" id="GO:0003676">
    <property type="term" value="F:nucleic acid binding"/>
    <property type="evidence" value="ECO:0007669"/>
    <property type="project" value="InterPro"/>
</dbReference>
<gene>
    <name evidence="3" type="ORF">COT54_01970</name>
</gene>
<dbReference type="InterPro" id="IPR011335">
    <property type="entry name" value="Restrct_endonuc-II-like"/>
</dbReference>
<comment type="caution">
    <text evidence="3">The sequence shown here is derived from an EMBL/GenBank/DDBJ whole genome shotgun (WGS) entry which is preliminary data.</text>
</comment>
<dbReference type="Pfam" id="PF02021">
    <property type="entry name" value="UPF0102"/>
    <property type="match status" value="1"/>
</dbReference>
<evidence type="ECO:0000313" key="4">
    <source>
        <dbReference type="Proteomes" id="UP000229574"/>
    </source>
</evidence>
<reference evidence="4" key="1">
    <citation type="submission" date="2017-09" db="EMBL/GenBank/DDBJ databases">
        <title>Depth-based differentiation of microbial function through sediment-hosted aquifers and enrichment of novel symbionts in the deep terrestrial subsurface.</title>
        <authorList>
            <person name="Probst A.J."/>
            <person name="Ladd B."/>
            <person name="Jarett J.K."/>
            <person name="Geller-Mcgrath D.E."/>
            <person name="Sieber C.M.K."/>
            <person name="Emerson J.B."/>
            <person name="Anantharaman K."/>
            <person name="Thomas B.C."/>
            <person name="Malmstrom R."/>
            <person name="Stieglmeier M."/>
            <person name="Klingl A."/>
            <person name="Woyke T."/>
            <person name="Ryan C.M."/>
            <person name="Banfield J.F."/>
        </authorList>
    </citation>
    <scope>NUCLEOTIDE SEQUENCE [LARGE SCALE GENOMIC DNA]</scope>
</reference>
<evidence type="ECO:0000313" key="3">
    <source>
        <dbReference type="EMBL" id="PIS17944.1"/>
    </source>
</evidence>
<dbReference type="AlphaFoldDB" id="A0A2H0WZ62"/>
<dbReference type="InterPro" id="IPR011856">
    <property type="entry name" value="tRNA_endonuc-like_dom_sf"/>
</dbReference>
<dbReference type="EMBL" id="PEYY01000081">
    <property type="protein sequence ID" value="PIS17944.1"/>
    <property type="molecule type" value="Genomic_DNA"/>
</dbReference>
<protein>
    <recommendedName>
        <fullName evidence="2">UPF0102 protein COT54_01970</fullName>
    </recommendedName>
</protein>
<evidence type="ECO:0000256" key="2">
    <source>
        <dbReference type="HAMAP-Rule" id="MF_00048"/>
    </source>
</evidence>
<dbReference type="Gene3D" id="3.40.1350.10">
    <property type="match status" value="1"/>
</dbReference>
<dbReference type="InterPro" id="IPR003509">
    <property type="entry name" value="UPF0102_YraN-like"/>
</dbReference>
<proteinExistence type="inferred from homology"/>
<dbReference type="Proteomes" id="UP000229574">
    <property type="component" value="Unassembled WGS sequence"/>
</dbReference>
<dbReference type="PANTHER" id="PTHR34039">
    <property type="entry name" value="UPF0102 PROTEIN YRAN"/>
    <property type="match status" value="1"/>
</dbReference>
<organism evidence="3 4">
    <name type="scientific">Candidatus Collierbacteria bacterium CG09_land_8_20_14_0_10_46_12</name>
    <dbReference type="NCBI Taxonomy" id="1974533"/>
    <lineage>
        <taxon>Bacteria</taxon>
        <taxon>Candidatus Collieribacteriota</taxon>
    </lineage>
</organism>
<dbReference type="PANTHER" id="PTHR34039:SF1">
    <property type="entry name" value="UPF0102 PROTEIN YRAN"/>
    <property type="match status" value="1"/>
</dbReference>
<evidence type="ECO:0000256" key="1">
    <source>
        <dbReference type="ARBA" id="ARBA00006738"/>
    </source>
</evidence>
<dbReference type="SUPFAM" id="SSF52980">
    <property type="entry name" value="Restriction endonuclease-like"/>
    <property type="match status" value="1"/>
</dbReference>
<comment type="similarity">
    <text evidence="1 2">Belongs to the UPF0102 family.</text>
</comment>